<keyword evidence="2" id="KW-0732">Signal</keyword>
<keyword evidence="5" id="KW-1185">Reference proteome</keyword>
<protein>
    <recommendedName>
        <fullName evidence="3">MABP domain-containing protein</fullName>
    </recommendedName>
</protein>
<sequence>MQLQVLFWLASLALTNQAFRGVVASPISGADEELWKQVDLEDLMDALKMEDFVDNVDEDEVLYDTYYAEDAHDNNEEEEDENNNMDIDEDEDIDDIETDEFDLTMDEDGDQTHVGESRRHRKLGKNTSTQYITAIGFSRSKSCERDFFRAKAYDGLDGDLNRKAGGKDIYTCVTRNPLFGEPITHMTLQKDKKKCDSGYQFAGHKSDLNGDLNENAGGKDIYLCYTKSTRKGKPIKEIKIRNKQPSSNYRATYKDGLNGDLNQSAGGSDIFFQIVR</sequence>
<organism evidence="4 5">
    <name type="scientific">Seminavis robusta</name>
    <dbReference type="NCBI Taxonomy" id="568900"/>
    <lineage>
        <taxon>Eukaryota</taxon>
        <taxon>Sar</taxon>
        <taxon>Stramenopiles</taxon>
        <taxon>Ochrophyta</taxon>
        <taxon>Bacillariophyta</taxon>
        <taxon>Bacillariophyceae</taxon>
        <taxon>Bacillariophycidae</taxon>
        <taxon>Naviculales</taxon>
        <taxon>Naviculaceae</taxon>
        <taxon>Seminavis</taxon>
    </lineage>
</organism>
<dbReference type="PROSITE" id="PS51498">
    <property type="entry name" value="MABP"/>
    <property type="match status" value="1"/>
</dbReference>
<feature type="signal peptide" evidence="2">
    <location>
        <begin position="1"/>
        <end position="24"/>
    </location>
</feature>
<dbReference type="GO" id="GO:0005737">
    <property type="term" value="C:cytoplasm"/>
    <property type="evidence" value="ECO:0007669"/>
    <property type="project" value="UniProtKB-ARBA"/>
</dbReference>
<evidence type="ECO:0000259" key="3">
    <source>
        <dbReference type="PROSITE" id="PS51498"/>
    </source>
</evidence>
<proteinExistence type="predicted"/>
<dbReference type="OrthoDB" id="783096at2759"/>
<feature type="compositionally biased region" description="Acidic residues" evidence="1">
    <location>
        <begin position="75"/>
        <end position="92"/>
    </location>
</feature>
<dbReference type="InterPro" id="IPR023341">
    <property type="entry name" value="MABP"/>
</dbReference>
<gene>
    <name evidence="4" type="ORF">SEMRO_133_G063220.1</name>
</gene>
<comment type="caution">
    <text evidence="4">The sequence shown here is derived from an EMBL/GenBank/DDBJ whole genome shotgun (WGS) entry which is preliminary data.</text>
</comment>
<dbReference type="AlphaFoldDB" id="A0A9N8DFL1"/>
<dbReference type="EMBL" id="CAICTM010000132">
    <property type="protein sequence ID" value="CAB9502337.1"/>
    <property type="molecule type" value="Genomic_DNA"/>
</dbReference>
<accession>A0A9N8DFL1</accession>
<reference evidence="4" key="1">
    <citation type="submission" date="2020-06" db="EMBL/GenBank/DDBJ databases">
        <authorList>
            <consortium name="Plant Systems Biology data submission"/>
        </authorList>
    </citation>
    <scope>NUCLEOTIDE SEQUENCE</scope>
    <source>
        <strain evidence="4">D6</strain>
    </source>
</reference>
<name>A0A9N8DFL1_9STRA</name>
<evidence type="ECO:0000313" key="5">
    <source>
        <dbReference type="Proteomes" id="UP001153069"/>
    </source>
</evidence>
<evidence type="ECO:0000313" key="4">
    <source>
        <dbReference type="EMBL" id="CAB9502337.1"/>
    </source>
</evidence>
<evidence type="ECO:0000256" key="1">
    <source>
        <dbReference type="SAM" id="MobiDB-lite"/>
    </source>
</evidence>
<evidence type="ECO:0000256" key="2">
    <source>
        <dbReference type="SAM" id="SignalP"/>
    </source>
</evidence>
<dbReference type="Gene3D" id="2.100.10.50">
    <property type="match status" value="1"/>
</dbReference>
<dbReference type="Proteomes" id="UP001153069">
    <property type="component" value="Unassembled WGS sequence"/>
</dbReference>
<feature type="region of interest" description="Disordered" evidence="1">
    <location>
        <begin position="69"/>
        <end position="92"/>
    </location>
</feature>
<feature type="chain" id="PRO_5040407731" description="MABP domain-containing protein" evidence="2">
    <location>
        <begin position="25"/>
        <end position="276"/>
    </location>
</feature>
<feature type="domain" description="MABP" evidence="3">
    <location>
        <begin position="129"/>
        <end position="276"/>
    </location>
</feature>